<comment type="caution">
    <text evidence="5">The sequence shown here is derived from an EMBL/GenBank/DDBJ whole genome shotgun (WGS) entry which is preliminary data.</text>
</comment>
<dbReference type="NCBIfam" id="TIGR00254">
    <property type="entry name" value="GGDEF"/>
    <property type="match status" value="1"/>
</dbReference>
<dbReference type="GO" id="GO:0052621">
    <property type="term" value="F:diguanylate cyclase activity"/>
    <property type="evidence" value="ECO:0007669"/>
    <property type="project" value="UniProtKB-EC"/>
</dbReference>
<keyword evidence="3" id="KW-0812">Transmembrane</keyword>
<reference evidence="5 6" key="1">
    <citation type="journal article" date="2015" name="Int. J. Syst. Evol. Microbiol.">
        <title>Gemmobacter intermedius sp. nov., isolated from a white stork (Ciconia ciconia).</title>
        <authorList>
            <person name="Kampfer P."/>
            <person name="Jerzak L."/>
            <person name="Wilharm G."/>
            <person name="Golke J."/>
            <person name="Busse H.J."/>
            <person name="Glaeser S.P."/>
        </authorList>
    </citation>
    <scope>NUCLEOTIDE SEQUENCE [LARGE SCALE GENOMIC DNA]</scope>
    <source>
        <strain evidence="5 6">119/4</strain>
    </source>
</reference>
<dbReference type="PROSITE" id="PS50887">
    <property type="entry name" value="GGDEF"/>
    <property type="match status" value="1"/>
</dbReference>
<dbReference type="InterPro" id="IPR050469">
    <property type="entry name" value="Diguanylate_Cyclase"/>
</dbReference>
<feature type="transmembrane region" description="Helical" evidence="3">
    <location>
        <begin position="162"/>
        <end position="183"/>
    </location>
</feature>
<sequence>MQMDQDELFLLMVPACLLVLALLLMACRLLLNRHGLCHLPGGQEYLPLTAMSFLCVSVALTLQTLLSNAGLADRVVLLALLHVIGALALHQAICLRFDLEPRHRLAVGIAVLTVTGSYYFGEMRGDLLSRLTVVSAGVAAILCLSVPDLLRQRDGIGLCDRLLATSYVFGAGFAVLRSCWTIVIAPGADLEDLPGSGPWKLYLALMLFFKLWLTVVVVLVAIGDLLASLRRQRDTDPLSGLLNRRGFQEQAELRLRQHPGANWHLIAVDLDHFKRINDCHGHHTGDLVIRQLSDLFARHLRPGQIAGRMGGEEFMLMIDAATLAQAVSLAEILRRAVEGATWPDQARVTASFGVEQVADAADFHVALRRVDTLLYEAKNQGRNRVSAAAAAAALAAVARAKPCTRPEAPRALPVAEAALASAR</sequence>
<organism evidence="5 6">
    <name type="scientific">Falsigemmobacter intermedius</name>
    <dbReference type="NCBI Taxonomy" id="1553448"/>
    <lineage>
        <taxon>Bacteria</taxon>
        <taxon>Pseudomonadati</taxon>
        <taxon>Pseudomonadota</taxon>
        <taxon>Alphaproteobacteria</taxon>
        <taxon>Rhodobacterales</taxon>
        <taxon>Paracoccaceae</taxon>
        <taxon>Falsigemmobacter</taxon>
    </lineage>
</organism>
<feature type="transmembrane region" description="Helical" evidence="3">
    <location>
        <begin position="203"/>
        <end position="227"/>
    </location>
</feature>
<keyword evidence="6" id="KW-1185">Reference proteome</keyword>
<dbReference type="InterPro" id="IPR043128">
    <property type="entry name" value="Rev_trsase/Diguanyl_cyclase"/>
</dbReference>
<keyword evidence="3" id="KW-0472">Membrane</keyword>
<evidence type="ECO:0000256" key="3">
    <source>
        <dbReference type="SAM" id="Phobius"/>
    </source>
</evidence>
<dbReference type="SMART" id="SM00267">
    <property type="entry name" value="GGDEF"/>
    <property type="match status" value="1"/>
</dbReference>
<accession>A0A444M8Q7</accession>
<protein>
    <recommendedName>
        <fullName evidence="1">diguanylate cyclase</fullName>
        <ecNumber evidence="1">2.7.7.65</ecNumber>
    </recommendedName>
</protein>
<proteinExistence type="predicted"/>
<dbReference type="EMBL" id="SBLC01000028">
    <property type="protein sequence ID" value="RWY38847.1"/>
    <property type="molecule type" value="Genomic_DNA"/>
</dbReference>
<dbReference type="Gene3D" id="3.30.70.270">
    <property type="match status" value="1"/>
</dbReference>
<comment type="catalytic activity">
    <reaction evidence="2">
        <text>2 GTP = 3',3'-c-di-GMP + 2 diphosphate</text>
        <dbReference type="Rhea" id="RHEA:24898"/>
        <dbReference type="ChEBI" id="CHEBI:33019"/>
        <dbReference type="ChEBI" id="CHEBI:37565"/>
        <dbReference type="ChEBI" id="CHEBI:58805"/>
        <dbReference type="EC" id="2.7.7.65"/>
    </reaction>
</comment>
<dbReference type="InterPro" id="IPR029787">
    <property type="entry name" value="Nucleotide_cyclase"/>
</dbReference>
<feature type="transmembrane region" description="Helical" evidence="3">
    <location>
        <begin position="127"/>
        <end position="150"/>
    </location>
</feature>
<dbReference type="InterPro" id="IPR000160">
    <property type="entry name" value="GGDEF_dom"/>
</dbReference>
<dbReference type="EC" id="2.7.7.65" evidence="1"/>
<dbReference type="SUPFAM" id="SSF55073">
    <property type="entry name" value="Nucleotide cyclase"/>
    <property type="match status" value="1"/>
</dbReference>
<feature type="transmembrane region" description="Helical" evidence="3">
    <location>
        <begin position="43"/>
        <end position="63"/>
    </location>
</feature>
<keyword evidence="3" id="KW-1133">Transmembrane helix</keyword>
<dbReference type="Proteomes" id="UP000287168">
    <property type="component" value="Unassembled WGS sequence"/>
</dbReference>
<dbReference type="PANTHER" id="PTHR45138">
    <property type="entry name" value="REGULATORY COMPONENTS OF SENSORY TRANSDUCTION SYSTEM"/>
    <property type="match status" value="1"/>
</dbReference>
<feature type="domain" description="GGDEF" evidence="4">
    <location>
        <begin position="261"/>
        <end position="390"/>
    </location>
</feature>
<evidence type="ECO:0000313" key="5">
    <source>
        <dbReference type="EMBL" id="RWY38847.1"/>
    </source>
</evidence>
<feature type="transmembrane region" description="Helical" evidence="3">
    <location>
        <begin position="12"/>
        <end position="31"/>
    </location>
</feature>
<dbReference type="FunFam" id="3.30.70.270:FF:000001">
    <property type="entry name" value="Diguanylate cyclase domain protein"/>
    <property type="match status" value="1"/>
</dbReference>
<evidence type="ECO:0000259" key="4">
    <source>
        <dbReference type="PROSITE" id="PS50887"/>
    </source>
</evidence>
<evidence type="ECO:0000256" key="1">
    <source>
        <dbReference type="ARBA" id="ARBA00012528"/>
    </source>
</evidence>
<dbReference type="OrthoDB" id="9812260at2"/>
<feature type="transmembrane region" description="Helical" evidence="3">
    <location>
        <begin position="75"/>
        <end position="93"/>
    </location>
</feature>
<evidence type="ECO:0000256" key="2">
    <source>
        <dbReference type="ARBA" id="ARBA00034247"/>
    </source>
</evidence>
<dbReference type="CDD" id="cd01949">
    <property type="entry name" value="GGDEF"/>
    <property type="match status" value="1"/>
</dbReference>
<evidence type="ECO:0000313" key="6">
    <source>
        <dbReference type="Proteomes" id="UP000287168"/>
    </source>
</evidence>
<dbReference type="Pfam" id="PF00990">
    <property type="entry name" value="GGDEF"/>
    <property type="match status" value="1"/>
</dbReference>
<gene>
    <name evidence="5" type="ORF">EP867_15025</name>
</gene>
<dbReference type="AlphaFoldDB" id="A0A444M8Q7"/>
<dbReference type="PANTHER" id="PTHR45138:SF9">
    <property type="entry name" value="DIGUANYLATE CYCLASE DGCM-RELATED"/>
    <property type="match status" value="1"/>
</dbReference>
<name>A0A444M8Q7_9RHOB</name>
<feature type="transmembrane region" description="Helical" evidence="3">
    <location>
        <begin position="105"/>
        <end position="121"/>
    </location>
</feature>